<proteinExistence type="predicted"/>
<dbReference type="EMBL" id="JBFXLU010000040">
    <property type="protein sequence ID" value="KAL2849905.1"/>
    <property type="molecule type" value="Genomic_DNA"/>
</dbReference>
<dbReference type="SUPFAM" id="SSF53474">
    <property type="entry name" value="alpha/beta-Hydrolases"/>
    <property type="match status" value="1"/>
</dbReference>
<dbReference type="InterPro" id="IPR029058">
    <property type="entry name" value="AB_hydrolase_fold"/>
</dbReference>
<evidence type="ECO:0000313" key="4">
    <source>
        <dbReference type="Proteomes" id="UP001610446"/>
    </source>
</evidence>
<sequence length="364" mass="39772">MDFSEYTGPSEEWIALEKTLPTATPDLTIEQFKDVTNKGREEVAARELVEQGLNRKVTLHDLSIPTRDGATLEARSYRPIGINIDTKPLPVYIHLHGGGFLFGTLSSEDTSCARIVATLAAQGTPIVVVNVNYRHTPEHKYPVAWHDTEDAFHWIHDNLNLPEITGDAGNVLLGGISAGAWLTAATTLAQNIGEDKALAARPKIKGQVLMIPALVYYGCYDSQVAQLRDPAVSSWVENRDAPVLPFDRVKLFMELLGVEEGKADEEDLALNPGNASAEQVKGLPPATFGIAGRDPLRDEGLLFAKLLSENGVPTKTNVFRGVPHGFRRYGDALSVSKKWDEVVVEGIKWALGDPQPGPFEIQAY</sequence>
<evidence type="ECO:0000313" key="3">
    <source>
        <dbReference type="EMBL" id="KAL2849905.1"/>
    </source>
</evidence>
<accession>A0ABR4KC86</accession>
<reference evidence="3 4" key="1">
    <citation type="submission" date="2024-07" db="EMBL/GenBank/DDBJ databases">
        <title>Section-level genome sequencing and comparative genomics of Aspergillus sections Usti and Cavernicolus.</title>
        <authorList>
            <consortium name="Lawrence Berkeley National Laboratory"/>
            <person name="Nybo J.L."/>
            <person name="Vesth T.C."/>
            <person name="Theobald S."/>
            <person name="Frisvad J.C."/>
            <person name="Larsen T.O."/>
            <person name="Kjaerboelling I."/>
            <person name="Rothschild-Mancinelli K."/>
            <person name="Lyhne E.K."/>
            <person name="Kogle M.E."/>
            <person name="Barry K."/>
            <person name="Clum A."/>
            <person name="Na H."/>
            <person name="Ledsgaard L."/>
            <person name="Lin J."/>
            <person name="Lipzen A."/>
            <person name="Kuo A."/>
            <person name="Riley R."/>
            <person name="Mondo S."/>
            <person name="Labutti K."/>
            <person name="Haridas S."/>
            <person name="Pangalinan J."/>
            <person name="Salamov A.A."/>
            <person name="Simmons B.A."/>
            <person name="Magnuson J.K."/>
            <person name="Chen J."/>
            <person name="Drula E."/>
            <person name="Henrissat B."/>
            <person name="Wiebenga A."/>
            <person name="Lubbers R.J."/>
            <person name="Gomes A.C."/>
            <person name="Makela M.R."/>
            <person name="Stajich J."/>
            <person name="Grigoriev I.V."/>
            <person name="Mortensen U.H."/>
            <person name="De Vries R.P."/>
            <person name="Baker S.E."/>
            <person name="Andersen M.R."/>
        </authorList>
    </citation>
    <scope>NUCLEOTIDE SEQUENCE [LARGE SCALE GENOMIC DNA]</scope>
    <source>
        <strain evidence="3 4">CBS 123904</strain>
    </source>
</reference>
<dbReference type="Gene3D" id="3.40.50.1820">
    <property type="entry name" value="alpha/beta hydrolase"/>
    <property type="match status" value="1"/>
</dbReference>
<dbReference type="InterPro" id="IPR050300">
    <property type="entry name" value="GDXG_lipolytic_enzyme"/>
</dbReference>
<dbReference type="GO" id="GO:0016787">
    <property type="term" value="F:hydrolase activity"/>
    <property type="evidence" value="ECO:0007669"/>
    <property type="project" value="UniProtKB-KW"/>
</dbReference>
<dbReference type="PANTHER" id="PTHR48081">
    <property type="entry name" value="AB HYDROLASE SUPERFAMILY PROTEIN C4A8.06C"/>
    <property type="match status" value="1"/>
</dbReference>
<organism evidence="3 4">
    <name type="scientific">Aspergillus pseudoustus</name>
    <dbReference type="NCBI Taxonomy" id="1810923"/>
    <lineage>
        <taxon>Eukaryota</taxon>
        <taxon>Fungi</taxon>
        <taxon>Dikarya</taxon>
        <taxon>Ascomycota</taxon>
        <taxon>Pezizomycotina</taxon>
        <taxon>Eurotiomycetes</taxon>
        <taxon>Eurotiomycetidae</taxon>
        <taxon>Eurotiales</taxon>
        <taxon>Aspergillaceae</taxon>
        <taxon>Aspergillus</taxon>
        <taxon>Aspergillus subgen. Nidulantes</taxon>
    </lineage>
</organism>
<keyword evidence="1 3" id="KW-0378">Hydrolase</keyword>
<evidence type="ECO:0000259" key="2">
    <source>
        <dbReference type="Pfam" id="PF07859"/>
    </source>
</evidence>
<protein>
    <submittedName>
        <fullName evidence="3">Alpha/Beta hydrolase protein</fullName>
    </submittedName>
</protein>
<name>A0ABR4KC86_9EURO</name>
<dbReference type="Proteomes" id="UP001610446">
    <property type="component" value="Unassembled WGS sequence"/>
</dbReference>
<dbReference type="InterPro" id="IPR013094">
    <property type="entry name" value="AB_hydrolase_3"/>
</dbReference>
<dbReference type="PANTHER" id="PTHR48081:SF8">
    <property type="entry name" value="ALPHA_BETA HYDROLASE FOLD-3 DOMAIN-CONTAINING PROTEIN-RELATED"/>
    <property type="match status" value="1"/>
</dbReference>
<feature type="domain" description="Alpha/beta hydrolase fold-3" evidence="2">
    <location>
        <begin position="93"/>
        <end position="326"/>
    </location>
</feature>
<dbReference type="Pfam" id="PF07859">
    <property type="entry name" value="Abhydrolase_3"/>
    <property type="match status" value="1"/>
</dbReference>
<evidence type="ECO:0000256" key="1">
    <source>
        <dbReference type="ARBA" id="ARBA00022801"/>
    </source>
</evidence>
<comment type="caution">
    <text evidence="3">The sequence shown here is derived from an EMBL/GenBank/DDBJ whole genome shotgun (WGS) entry which is preliminary data.</text>
</comment>
<keyword evidence="4" id="KW-1185">Reference proteome</keyword>
<gene>
    <name evidence="3" type="ORF">BJY01DRAFT_262016</name>
</gene>